<evidence type="ECO:0000313" key="3">
    <source>
        <dbReference type="Proteomes" id="UP000324897"/>
    </source>
</evidence>
<organism evidence="2 3">
    <name type="scientific">Eragrostis curvula</name>
    <name type="common">weeping love grass</name>
    <dbReference type="NCBI Taxonomy" id="38414"/>
    <lineage>
        <taxon>Eukaryota</taxon>
        <taxon>Viridiplantae</taxon>
        <taxon>Streptophyta</taxon>
        <taxon>Embryophyta</taxon>
        <taxon>Tracheophyta</taxon>
        <taxon>Spermatophyta</taxon>
        <taxon>Magnoliopsida</taxon>
        <taxon>Liliopsida</taxon>
        <taxon>Poales</taxon>
        <taxon>Poaceae</taxon>
        <taxon>PACMAD clade</taxon>
        <taxon>Chloridoideae</taxon>
        <taxon>Eragrostideae</taxon>
        <taxon>Eragrostidinae</taxon>
        <taxon>Eragrostis</taxon>
    </lineage>
</organism>
<protein>
    <submittedName>
        <fullName evidence="2">Uncharacterized protein</fullName>
    </submittedName>
</protein>
<accession>A0A5J9UQE6</accession>
<dbReference type="AlphaFoldDB" id="A0A5J9UQE6"/>
<dbReference type="EMBL" id="RWGY01000013">
    <property type="protein sequence ID" value="TVU25725.1"/>
    <property type="molecule type" value="Genomic_DNA"/>
</dbReference>
<name>A0A5J9UQE6_9POAL</name>
<dbReference type="Gramene" id="TVU25725">
    <property type="protein sequence ID" value="TVU25725"/>
    <property type="gene ID" value="EJB05_28230"/>
</dbReference>
<dbReference type="Proteomes" id="UP000324897">
    <property type="component" value="Chromosome 2"/>
</dbReference>
<feature type="compositionally biased region" description="Low complexity" evidence="1">
    <location>
        <begin position="81"/>
        <end position="95"/>
    </location>
</feature>
<gene>
    <name evidence="2" type="ORF">EJB05_28230</name>
</gene>
<sequence>MVAGGATVTSSSIPPFTEIGGLGNPDATVASLAQACAAEFAECFTYIKSKELKESGSNADAIALTRLRTSSLNILSALTNTSSSLSSPRESQSTSHQFHFSRGSRCGGQGWQWAPGTRWACWLSEMRKYNLLVSQFR</sequence>
<comment type="caution">
    <text evidence="2">The sequence shown here is derived from an EMBL/GenBank/DDBJ whole genome shotgun (WGS) entry which is preliminary data.</text>
</comment>
<reference evidence="2 3" key="1">
    <citation type="journal article" date="2019" name="Sci. Rep.">
        <title>A high-quality genome of Eragrostis curvula grass provides insights into Poaceae evolution and supports new strategies to enhance forage quality.</title>
        <authorList>
            <person name="Carballo J."/>
            <person name="Santos B.A.C.M."/>
            <person name="Zappacosta D."/>
            <person name="Garbus I."/>
            <person name="Selva J.P."/>
            <person name="Gallo C.A."/>
            <person name="Diaz A."/>
            <person name="Albertini E."/>
            <person name="Caccamo M."/>
            <person name="Echenique V."/>
        </authorList>
    </citation>
    <scope>NUCLEOTIDE SEQUENCE [LARGE SCALE GENOMIC DNA]</scope>
    <source>
        <strain evidence="3">cv. Victoria</strain>
        <tissue evidence="2">Leaf</tissue>
    </source>
</reference>
<evidence type="ECO:0000313" key="2">
    <source>
        <dbReference type="EMBL" id="TVU25725.1"/>
    </source>
</evidence>
<feature type="region of interest" description="Disordered" evidence="1">
    <location>
        <begin position="81"/>
        <end position="106"/>
    </location>
</feature>
<proteinExistence type="predicted"/>
<keyword evidence="3" id="KW-1185">Reference proteome</keyword>
<evidence type="ECO:0000256" key="1">
    <source>
        <dbReference type="SAM" id="MobiDB-lite"/>
    </source>
</evidence>